<protein>
    <submittedName>
        <fullName evidence="1">Uncharacterized protein</fullName>
    </submittedName>
</protein>
<name>A0A955L3R2_9BACT</name>
<evidence type="ECO:0000313" key="1">
    <source>
        <dbReference type="EMBL" id="MCA9382402.1"/>
    </source>
</evidence>
<reference evidence="1" key="2">
    <citation type="journal article" date="2021" name="Microbiome">
        <title>Successional dynamics and alternative stable states in a saline activated sludge microbial community over 9 years.</title>
        <authorList>
            <person name="Wang Y."/>
            <person name="Ye J."/>
            <person name="Ju F."/>
            <person name="Liu L."/>
            <person name="Boyd J.A."/>
            <person name="Deng Y."/>
            <person name="Parks D.H."/>
            <person name="Jiang X."/>
            <person name="Yin X."/>
            <person name="Woodcroft B.J."/>
            <person name="Tyson G.W."/>
            <person name="Hugenholtz P."/>
            <person name="Polz M.F."/>
            <person name="Zhang T."/>
        </authorList>
    </citation>
    <scope>NUCLEOTIDE SEQUENCE</scope>
    <source>
        <strain evidence="1">HKST-UBA10</strain>
    </source>
</reference>
<evidence type="ECO:0000313" key="2">
    <source>
        <dbReference type="Proteomes" id="UP000782843"/>
    </source>
</evidence>
<organism evidence="1 2">
    <name type="scientific">Candidatus Dojkabacteria bacterium</name>
    <dbReference type="NCBI Taxonomy" id="2099670"/>
    <lineage>
        <taxon>Bacteria</taxon>
        <taxon>Candidatus Dojkabacteria</taxon>
    </lineage>
</organism>
<dbReference type="AlphaFoldDB" id="A0A955L3R2"/>
<sequence>MEIRVGEFLSNSVLSQIVQDMVGLQEGQRLNGALLTQFNGLLPEERQRLVGQLTALILQLPLERQGELLTAYGELLPSEETDEAETSGAIGIKSQKTIDLQNAHRANTYLEDVTDQLMQEPDNPELAVFKNPDPQLLAMLNPPAPDMNPQL</sequence>
<reference evidence="1" key="1">
    <citation type="submission" date="2020-04" db="EMBL/GenBank/DDBJ databases">
        <authorList>
            <person name="Zhang T."/>
        </authorList>
    </citation>
    <scope>NUCLEOTIDE SEQUENCE</scope>
    <source>
        <strain evidence="1">HKST-UBA10</strain>
    </source>
</reference>
<dbReference type="Proteomes" id="UP000782843">
    <property type="component" value="Unassembled WGS sequence"/>
</dbReference>
<dbReference type="EMBL" id="JAGQLG010000125">
    <property type="protein sequence ID" value="MCA9382402.1"/>
    <property type="molecule type" value="Genomic_DNA"/>
</dbReference>
<accession>A0A955L3R2</accession>
<gene>
    <name evidence="1" type="ORF">KC660_03280</name>
</gene>
<proteinExistence type="predicted"/>
<comment type="caution">
    <text evidence="1">The sequence shown here is derived from an EMBL/GenBank/DDBJ whole genome shotgun (WGS) entry which is preliminary data.</text>
</comment>